<dbReference type="Proteomes" id="UP000006222">
    <property type="component" value="Unassembled WGS sequence"/>
</dbReference>
<organism evidence="2 3">
    <name type="scientific">Rhodopirellula baltica WH47</name>
    <dbReference type="NCBI Taxonomy" id="991778"/>
    <lineage>
        <taxon>Bacteria</taxon>
        <taxon>Pseudomonadati</taxon>
        <taxon>Planctomycetota</taxon>
        <taxon>Planctomycetia</taxon>
        <taxon>Pirellulales</taxon>
        <taxon>Pirellulaceae</taxon>
        <taxon>Rhodopirellula</taxon>
    </lineage>
</organism>
<name>F2B1T6_RHOBT</name>
<feature type="compositionally biased region" description="Basic and acidic residues" evidence="1">
    <location>
        <begin position="45"/>
        <end position="60"/>
    </location>
</feature>
<proteinExistence type="predicted"/>
<feature type="region of interest" description="Disordered" evidence="1">
    <location>
        <begin position="36"/>
        <end position="60"/>
    </location>
</feature>
<dbReference type="EMBL" id="AFAR01000311">
    <property type="protein sequence ID" value="EGF24143.1"/>
    <property type="molecule type" value="Genomic_DNA"/>
</dbReference>
<protein>
    <submittedName>
        <fullName evidence="2">Uncharacterized protein</fullName>
    </submittedName>
</protein>
<dbReference type="PATRIC" id="fig|991778.3.peg.6294"/>
<sequence length="60" mass="6913">MSSAYEKRQGGRMSSLAASGFNKFAIFFERPESQSGVLHRMPQTTHEREKIARNHERLDC</sequence>
<evidence type="ECO:0000313" key="3">
    <source>
        <dbReference type="Proteomes" id="UP000006222"/>
    </source>
</evidence>
<evidence type="ECO:0000313" key="2">
    <source>
        <dbReference type="EMBL" id="EGF24143.1"/>
    </source>
</evidence>
<accession>F2B1T6</accession>
<reference evidence="2 3" key="1">
    <citation type="journal article" date="2013" name="Mar. Genomics">
        <title>Expression of sulfatases in Rhodopirellula baltica and the diversity of sulfatases in the genus Rhodopirellula.</title>
        <authorList>
            <person name="Wegner C.E."/>
            <person name="Richter-Heitmann T."/>
            <person name="Klindworth A."/>
            <person name="Klockow C."/>
            <person name="Richter M."/>
            <person name="Achstetter T."/>
            <person name="Glockner F.O."/>
            <person name="Harder J."/>
        </authorList>
    </citation>
    <scope>NUCLEOTIDE SEQUENCE [LARGE SCALE GENOMIC DNA]</scope>
    <source>
        <strain evidence="2 3">WH47</strain>
    </source>
</reference>
<dbReference type="AlphaFoldDB" id="F2B1T6"/>
<gene>
    <name evidence="2" type="ORF">RBWH47_01319</name>
</gene>
<comment type="caution">
    <text evidence="2">The sequence shown here is derived from an EMBL/GenBank/DDBJ whole genome shotgun (WGS) entry which is preliminary data.</text>
</comment>
<evidence type="ECO:0000256" key="1">
    <source>
        <dbReference type="SAM" id="MobiDB-lite"/>
    </source>
</evidence>